<dbReference type="Gene3D" id="1.20.1280.50">
    <property type="match status" value="1"/>
</dbReference>
<dbReference type="STRING" id="1220924.W2RYX1"/>
<dbReference type="InterPro" id="IPR036047">
    <property type="entry name" value="F-box-like_dom_sf"/>
</dbReference>
<evidence type="ECO:0000313" key="3">
    <source>
        <dbReference type="EMBL" id="ETN41652.1"/>
    </source>
</evidence>
<dbReference type="CDD" id="cd09917">
    <property type="entry name" value="F-box_SF"/>
    <property type="match status" value="1"/>
</dbReference>
<dbReference type="Proteomes" id="UP000030752">
    <property type="component" value="Unassembled WGS sequence"/>
</dbReference>
<dbReference type="RefSeq" id="XP_008716161.1">
    <property type="nucleotide sequence ID" value="XM_008717939.1"/>
</dbReference>
<protein>
    <recommendedName>
        <fullName evidence="2">F-box domain-containing protein</fullName>
    </recommendedName>
</protein>
<dbReference type="SMART" id="SM00256">
    <property type="entry name" value="FBOX"/>
    <property type="match status" value="1"/>
</dbReference>
<proteinExistence type="predicted"/>
<dbReference type="InterPro" id="IPR001810">
    <property type="entry name" value="F-box_dom"/>
</dbReference>
<evidence type="ECO:0000259" key="2">
    <source>
        <dbReference type="PROSITE" id="PS50181"/>
    </source>
</evidence>
<dbReference type="PROSITE" id="PS50181">
    <property type="entry name" value="FBOX"/>
    <property type="match status" value="1"/>
</dbReference>
<sequence length="403" mass="46505">MQEARRLDDEKHQELREENLVHLISEGASNAGDGSSVASSIQLEETDLASVTTSEADKSKSEYSIVYPVPAPPKRHKKASRRLDGAVSDDEPLVDKTAALTLKSKKLARRQKKQAKKRVETSIHTMLDLPHEVLTHILSYLKPTDMFTLLRVSRSVNEVIQDNESNIAAAIISHRYRFLSQCFPPPVPLASVPAQAHSALLSERWQHLVRIHRFSYQQITQVADPALVCSCTACVLAWNNLNTILDLAHWQYNLAHREPLPIIPRGQKPDWNTKLLSNHAEIVTRAMYHPLTYLAILQIHLDTTTSTILRSSRWRRKGENPNIVKPRLYGLTDTEAESGTDTYLARKGRENFNPIYMRDQYYTTEVWMPNRKWDREEERWRYYAKPQHENDVKWIQERFTPTE</sequence>
<dbReference type="VEuPathDB" id="FungiDB:HMPREF1541_03588"/>
<organism evidence="3 4">
    <name type="scientific">Cyphellophora europaea (strain CBS 101466)</name>
    <name type="common">Phialophora europaea</name>
    <dbReference type="NCBI Taxonomy" id="1220924"/>
    <lineage>
        <taxon>Eukaryota</taxon>
        <taxon>Fungi</taxon>
        <taxon>Dikarya</taxon>
        <taxon>Ascomycota</taxon>
        <taxon>Pezizomycotina</taxon>
        <taxon>Eurotiomycetes</taxon>
        <taxon>Chaetothyriomycetidae</taxon>
        <taxon>Chaetothyriales</taxon>
        <taxon>Cyphellophoraceae</taxon>
        <taxon>Cyphellophora</taxon>
    </lineage>
</organism>
<feature type="domain" description="F-box" evidence="2">
    <location>
        <begin position="123"/>
        <end position="179"/>
    </location>
</feature>
<dbReference type="GeneID" id="19970927"/>
<reference evidence="3 4" key="1">
    <citation type="submission" date="2013-03" db="EMBL/GenBank/DDBJ databases">
        <title>The Genome Sequence of Phialophora europaea CBS 101466.</title>
        <authorList>
            <consortium name="The Broad Institute Genomics Platform"/>
            <person name="Cuomo C."/>
            <person name="de Hoog S."/>
            <person name="Gorbushina A."/>
            <person name="Walker B."/>
            <person name="Young S.K."/>
            <person name="Zeng Q."/>
            <person name="Gargeya S."/>
            <person name="Fitzgerald M."/>
            <person name="Haas B."/>
            <person name="Abouelleil A."/>
            <person name="Allen A.W."/>
            <person name="Alvarado L."/>
            <person name="Arachchi H.M."/>
            <person name="Berlin A.M."/>
            <person name="Chapman S.B."/>
            <person name="Gainer-Dewar J."/>
            <person name="Goldberg J."/>
            <person name="Griggs A."/>
            <person name="Gujja S."/>
            <person name="Hansen M."/>
            <person name="Howarth C."/>
            <person name="Imamovic A."/>
            <person name="Ireland A."/>
            <person name="Larimer J."/>
            <person name="McCowan C."/>
            <person name="Murphy C."/>
            <person name="Pearson M."/>
            <person name="Poon T.W."/>
            <person name="Priest M."/>
            <person name="Roberts A."/>
            <person name="Saif S."/>
            <person name="Shea T."/>
            <person name="Sisk P."/>
            <person name="Sykes S."/>
            <person name="Wortman J."/>
            <person name="Nusbaum C."/>
            <person name="Birren B."/>
        </authorList>
    </citation>
    <scope>NUCLEOTIDE SEQUENCE [LARGE SCALE GENOMIC DNA]</scope>
    <source>
        <strain evidence="3 4">CBS 101466</strain>
    </source>
</reference>
<name>W2RYX1_CYPE1</name>
<feature type="region of interest" description="Disordered" evidence="1">
    <location>
        <begin position="1"/>
        <end position="88"/>
    </location>
</feature>
<dbReference type="OrthoDB" id="3642468at2759"/>
<evidence type="ECO:0000256" key="1">
    <source>
        <dbReference type="SAM" id="MobiDB-lite"/>
    </source>
</evidence>
<dbReference type="EMBL" id="KB822719">
    <property type="protein sequence ID" value="ETN41652.1"/>
    <property type="molecule type" value="Genomic_DNA"/>
</dbReference>
<accession>W2RYX1</accession>
<feature type="compositionally biased region" description="Basic and acidic residues" evidence="1">
    <location>
        <begin position="1"/>
        <end position="20"/>
    </location>
</feature>
<dbReference type="Pfam" id="PF12937">
    <property type="entry name" value="F-box-like"/>
    <property type="match status" value="1"/>
</dbReference>
<gene>
    <name evidence="3" type="ORF">HMPREF1541_03588</name>
</gene>
<keyword evidence="4" id="KW-1185">Reference proteome</keyword>
<dbReference type="HOGENOM" id="CLU_047427_1_0_1"/>
<dbReference type="eggNOG" id="ENOG502SJSX">
    <property type="taxonomic scope" value="Eukaryota"/>
</dbReference>
<dbReference type="AlphaFoldDB" id="W2RYX1"/>
<evidence type="ECO:0000313" key="4">
    <source>
        <dbReference type="Proteomes" id="UP000030752"/>
    </source>
</evidence>
<dbReference type="InParanoid" id="W2RYX1"/>
<feature type="compositionally biased region" description="Polar residues" evidence="1">
    <location>
        <begin position="32"/>
        <end position="54"/>
    </location>
</feature>
<dbReference type="SUPFAM" id="SSF81383">
    <property type="entry name" value="F-box domain"/>
    <property type="match status" value="1"/>
</dbReference>